<comment type="caution">
    <text evidence="4">The sequence shown here is derived from an EMBL/GenBank/DDBJ whole genome shotgun (WGS) entry which is preliminary data.</text>
</comment>
<reference evidence="4 5" key="1">
    <citation type="journal article" date="2023" name="Hortic Res">
        <title>Pangenome of water caltrop reveals structural variations and asymmetric subgenome divergence after allopolyploidization.</title>
        <authorList>
            <person name="Zhang X."/>
            <person name="Chen Y."/>
            <person name="Wang L."/>
            <person name="Yuan Y."/>
            <person name="Fang M."/>
            <person name="Shi L."/>
            <person name="Lu R."/>
            <person name="Comes H.P."/>
            <person name="Ma Y."/>
            <person name="Chen Y."/>
            <person name="Huang G."/>
            <person name="Zhou Y."/>
            <person name="Zheng Z."/>
            <person name="Qiu Y."/>
        </authorList>
    </citation>
    <scope>NUCLEOTIDE SEQUENCE [LARGE SCALE GENOMIC DNA]</scope>
    <source>
        <strain evidence="4">F231</strain>
    </source>
</reference>
<dbReference type="AlphaFoldDB" id="A0AAN7LTX4"/>
<evidence type="ECO:0000256" key="1">
    <source>
        <dbReference type="SAM" id="MobiDB-lite"/>
    </source>
</evidence>
<feature type="transmembrane region" description="Helical" evidence="2">
    <location>
        <begin position="244"/>
        <end position="263"/>
    </location>
</feature>
<dbReference type="PANTHER" id="PTHR33646:SF6">
    <property type="entry name" value="TRANSMEMBRANE PROTEIN"/>
    <property type="match status" value="1"/>
</dbReference>
<keyword evidence="5" id="KW-1185">Reference proteome</keyword>
<keyword evidence="2" id="KW-0472">Membrane</keyword>
<feature type="region of interest" description="Disordered" evidence="1">
    <location>
        <begin position="164"/>
        <end position="210"/>
    </location>
</feature>
<dbReference type="InterPro" id="IPR049224">
    <property type="entry name" value="DUF6821"/>
</dbReference>
<gene>
    <name evidence="4" type="ORF">SAY86_023061</name>
</gene>
<feature type="compositionally biased region" description="Basic and acidic residues" evidence="1">
    <location>
        <begin position="184"/>
        <end position="204"/>
    </location>
</feature>
<evidence type="ECO:0000256" key="2">
    <source>
        <dbReference type="SAM" id="Phobius"/>
    </source>
</evidence>
<feature type="compositionally biased region" description="Polar residues" evidence="1">
    <location>
        <begin position="168"/>
        <end position="179"/>
    </location>
</feature>
<feature type="domain" description="DUF6821" evidence="3">
    <location>
        <begin position="180"/>
        <end position="308"/>
    </location>
</feature>
<evidence type="ECO:0000313" key="4">
    <source>
        <dbReference type="EMBL" id="KAK4792626.1"/>
    </source>
</evidence>
<keyword evidence="2" id="KW-0812">Transmembrane</keyword>
<keyword evidence="2" id="KW-1133">Transmembrane helix</keyword>
<sequence length="328" mass="35913">MDGESALAAADFQDDWELLLDSPEAAFDARRSYDMIDDDSGGLIRADYFSIDGYKESYGKPLIPCEDPVDNPGWVDPGCDSLFAGRKSDELRSDSGSDLSDVRKISDFGRLEENQDSRGFEGLGIKDGDLGFGFGFDGAKAVDCDSKSDALSVGFEEPGELKAHHQDVLSNRYSPNSSMEDGLNAEKSDAGGSRAEQKGPRDEAETAVVEKVQVGDGRRRRRRIAWWKVPFELLRYCALRVGPVWSFSVAAAVVGLVILTRRLQKMRQNSRTLQLKVTLEDKKVSLFKSRAARLNDAFSVVKRVPAVRPALPGPAAGVAASWPMASLR</sequence>
<proteinExistence type="predicted"/>
<name>A0AAN7LTX4_TRANT</name>
<protein>
    <recommendedName>
        <fullName evidence="3">DUF6821 domain-containing protein</fullName>
    </recommendedName>
</protein>
<accession>A0AAN7LTX4</accession>
<dbReference type="Proteomes" id="UP001346149">
    <property type="component" value="Unassembled WGS sequence"/>
</dbReference>
<evidence type="ECO:0000313" key="5">
    <source>
        <dbReference type="Proteomes" id="UP001346149"/>
    </source>
</evidence>
<dbReference type="EMBL" id="JAXQNO010000008">
    <property type="protein sequence ID" value="KAK4792626.1"/>
    <property type="molecule type" value="Genomic_DNA"/>
</dbReference>
<dbReference type="Pfam" id="PF20705">
    <property type="entry name" value="DUF6821"/>
    <property type="match status" value="1"/>
</dbReference>
<evidence type="ECO:0000259" key="3">
    <source>
        <dbReference type="Pfam" id="PF20705"/>
    </source>
</evidence>
<dbReference type="InterPro" id="IPR045883">
    <property type="entry name" value="At4g13530-like"/>
</dbReference>
<dbReference type="PANTHER" id="PTHR33646">
    <property type="entry name" value="GB|AAF00631.1"/>
    <property type="match status" value="1"/>
</dbReference>
<organism evidence="4 5">
    <name type="scientific">Trapa natans</name>
    <name type="common">Water chestnut</name>
    <dbReference type="NCBI Taxonomy" id="22666"/>
    <lineage>
        <taxon>Eukaryota</taxon>
        <taxon>Viridiplantae</taxon>
        <taxon>Streptophyta</taxon>
        <taxon>Embryophyta</taxon>
        <taxon>Tracheophyta</taxon>
        <taxon>Spermatophyta</taxon>
        <taxon>Magnoliopsida</taxon>
        <taxon>eudicotyledons</taxon>
        <taxon>Gunneridae</taxon>
        <taxon>Pentapetalae</taxon>
        <taxon>rosids</taxon>
        <taxon>malvids</taxon>
        <taxon>Myrtales</taxon>
        <taxon>Lythraceae</taxon>
        <taxon>Trapa</taxon>
    </lineage>
</organism>